<evidence type="ECO:0000313" key="2">
    <source>
        <dbReference type="EMBL" id="WFC99328.1"/>
    </source>
</evidence>
<dbReference type="Proteomes" id="UP001219567">
    <property type="component" value="Chromosome 2"/>
</dbReference>
<keyword evidence="3" id="KW-1185">Reference proteome</keyword>
<gene>
    <name evidence="2" type="ORF">MYAM1_002072</name>
</gene>
<evidence type="ECO:0000313" key="3">
    <source>
        <dbReference type="Proteomes" id="UP001219567"/>
    </source>
</evidence>
<dbReference type="EMBL" id="CP119944">
    <property type="protein sequence ID" value="WFC99328.1"/>
    <property type="molecule type" value="Genomic_DNA"/>
</dbReference>
<feature type="region of interest" description="Disordered" evidence="1">
    <location>
        <begin position="132"/>
        <end position="151"/>
    </location>
</feature>
<proteinExistence type="predicted"/>
<feature type="region of interest" description="Disordered" evidence="1">
    <location>
        <begin position="18"/>
        <end position="124"/>
    </location>
</feature>
<organism evidence="2 3">
    <name type="scientific">Malassezia yamatoensis</name>
    <dbReference type="NCBI Taxonomy" id="253288"/>
    <lineage>
        <taxon>Eukaryota</taxon>
        <taxon>Fungi</taxon>
        <taxon>Dikarya</taxon>
        <taxon>Basidiomycota</taxon>
        <taxon>Ustilaginomycotina</taxon>
        <taxon>Malasseziomycetes</taxon>
        <taxon>Malasseziales</taxon>
        <taxon>Malasseziaceae</taxon>
        <taxon>Malassezia</taxon>
    </lineage>
</organism>
<feature type="compositionally biased region" description="Polar residues" evidence="1">
    <location>
        <begin position="23"/>
        <end position="34"/>
    </location>
</feature>
<sequence length="177" mass="19492">MAERSALSRSSLYAGLFGDDTECQGSGAQSQDNGKSLESDTEPEHTSTSTLLLTKPSMKHASAHKPTAPWSTALRFAPRPKQRSNLPEKGVARRSHALSQASVDQALHRNGGIRTTANDEKPCVDDDVKHIAAPPMDIPQDQIQRDKARARREADMFQYVAEQREDSDSAMHTRKVL</sequence>
<dbReference type="AlphaFoldDB" id="A0AAJ6CHZ6"/>
<name>A0AAJ6CHZ6_9BASI</name>
<feature type="compositionally biased region" description="Basic and acidic residues" evidence="1">
    <location>
        <begin position="35"/>
        <end position="45"/>
    </location>
</feature>
<evidence type="ECO:0000256" key="1">
    <source>
        <dbReference type="SAM" id="MobiDB-lite"/>
    </source>
</evidence>
<protein>
    <submittedName>
        <fullName evidence="2">Uncharacterized protein</fullName>
    </submittedName>
</protein>
<accession>A0AAJ6CHZ6</accession>
<reference evidence="2 3" key="1">
    <citation type="submission" date="2023-03" db="EMBL/GenBank/DDBJ databases">
        <title>Mating type loci evolution in Malassezia.</title>
        <authorList>
            <person name="Coelho M.A."/>
        </authorList>
    </citation>
    <scope>NUCLEOTIDE SEQUENCE [LARGE SCALE GENOMIC DNA]</scope>
    <source>
        <strain evidence="2 3">CBS 9725</strain>
    </source>
</reference>